<sequence length="260" mass="26713">MYATERQQRIAGIITDEGRASVTALSTLFGVAQETIRRDLDQLQADGILLRVHGGAVPAGRTSAAEPSLAAREATATEAKERIAAAAIDLIPRGLGGAVHIDAGSTAARVARLLAAREETNASLTLITNSITTAAALSHLTVPAVRVIGGRLRALTAAAVGSGAIEQIAGFRPDVAIIGTNAVHPQFGLSTPDEAEAEVKRAALAAARRVIVVADGSKLGEESLVRFGGLEDIDALVTDGEPGADLREALRAADVDLVRA</sequence>
<accession>A0A7S8MY72</accession>
<evidence type="ECO:0000313" key="9">
    <source>
        <dbReference type="Proteomes" id="UP000594480"/>
    </source>
</evidence>
<dbReference type="Gene3D" id="1.10.10.10">
    <property type="entry name" value="Winged helix-like DNA-binding domain superfamily/Winged helix DNA-binding domain"/>
    <property type="match status" value="1"/>
</dbReference>
<keyword evidence="9" id="KW-1185">Reference proteome</keyword>
<dbReference type="InterPro" id="IPR050313">
    <property type="entry name" value="Carb_Metab_HTH_regulators"/>
</dbReference>
<dbReference type="AlphaFoldDB" id="A0A7S8MY72"/>
<dbReference type="EMBL" id="CP064760">
    <property type="protein sequence ID" value="QPE05394.1"/>
    <property type="molecule type" value="Genomic_DNA"/>
</dbReference>
<dbReference type="PANTHER" id="PTHR30363:SF4">
    <property type="entry name" value="GLYCEROL-3-PHOSPHATE REGULON REPRESSOR"/>
    <property type="match status" value="1"/>
</dbReference>
<dbReference type="InterPro" id="IPR001034">
    <property type="entry name" value="DeoR_HTH"/>
</dbReference>
<dbReference type="GO" id="GO:0003700">
    <property type="term" value="F:DNA-binding transcription factor activity"/>
    <property type="evidence" value="ECO:0007669"/>
    <property type="project" value="InterPro"/>
</dbReference>
<organism evidence="8 9">
    <name type="scientific">Microbacterium schleiferi</name>
    <dbReference type="NCBI Taxonomy" id="69362"/>
    <lineage>
        <taxon>Bacteria</taxon>
        <taxon>Bacillati</taxon>
        <taxon>Actinomycetota</taxon>
        <taxon>Actinomycetes</taxon>
        <taxon>Micrococcales</taxon>
        <taxon>Microbacteriaceae</taxon>
        <taxon>Microbacterium</taxon>
    </lineage>
</organism>
<dbReference type="Proteomes" id="UP000594480">
    <property type="component" value="Chromosome"/>
</dbReference>
<dbReference type="SMART" id="SM00420">
    <property type="entry name" value="HTH_DEOR"/>
    <property type="match status" value="1"/>
</dbReference>
<name>A0A7S8MY72_9MICO</name>
<dbReference type="PANTHER" id="PTHR30363">
    <property type="entry name" value="HTH-TYPE TRANSCRIPTIONAL REGULATOR SRLR-RELATED"/>
    <property type="match status" value="1"/>
</dbReference>
<evidence type="ECO:0000259" key="7">
    <source>
        <dbReference type="PROSITE" id="PS51000"/>
    </source>
</evidence>
<dbReference type="PROSITE" id="PS00894">
    <property type="entry name" value="HTH_DEOR_1"/>
    <property type="match status" value="1"/>
</dbReference>
<keyword evidence="3" id="KW-0805">Transcription regulation</keyword>
<dbReference type="InterPro" id="IPR037171">
    <property type="entry name" value="NagB/RpiA_transferase-like"/>
</dbReference>
<feature type="domain" description="HTH deoR-type" evidence="7">
    <location>
        <begin position="3"/>
        <end position="58"/>
    </location>
</feature>
<dbReference type="SUPFAM" id="SSF46785">
    <property type="entry name" value="Winged helix' DNA-binding domain"/>
    <property type="match status" value="1"/>
</dbReference>
<dbReference type="InterPro" id="IPR018356">
    <property type="entry name" value="Tscrpt_reg_HTH_DeoR_CS"/>
</dbReference>
<keyword evidence="5" id="KW-0804">Transcription</keyword>
<evidence type="ECO:0000256" key="6">
    <source>
        <dbReference type="ARBA" id="ARBA00024937"/>
    </source>
</evidence>
<evidence type="ECO:0000256" key="5">
    <source>
        <dbReference type="ARBA" id="ARBA00023163"/>
    </source>
</evidence>
<dbReference type="Gene3D" id="3.40.50.1360">
    <property type="match status" value="1"/>
</dbReference>
<comment type="function">
    <text evidence="6">Repressor of the lactose catabolism operon. Galactose-6-phosphate is the inducer.</text>
</comment>
<evidence type="ECO:0000313" key="8">
    <source>
        <dbReference type="EMBL" id="QPE05394.1"/>
    </source>
</evidence>
<reference evidence="8 9" key="1">
    <citation type="submission" date="2020-11" db="EMBL/GenBank/DDBJ databases">
        <title>Amino acid is mineralized and recycled by bacteria in oceanic microbiome.</title>
        <authorList>
            <person name="Zheng L.Y."/>
        </authorList>
    </citation>
    <scope>NUCLEOTIDE SEQUENCE [LARGE SCALE GENOMIC DNA]</scope>
    <source>
        <strain evidence="8 9">A32-1</strain>
    </source>
</reference>
<gene>
    <name evidence="8" type="ORF">IT882_04900</name>
</gene>
<evidence type="ECO:0000256" key="2">
    <source>
        <dbReference type="ARBA" id="ARBA00022491"/>
    </source>
</evidence>
<dbReference type="Pfam" id="PF00455">
    <property type="entry name" value="DeoRC"/>
    <property type="match status" value="1"/>
</dbReference>
<evidence type="ECO:0000256" key="4">
    <source>
        <dbReference type="ARBA" id="ARBA00023125"/>
    </source>
</evidence>
<dbReference type="SUPFAM" id="SSF100950">
    <property type="entry name" value="NagB/RpiA/CoA transferase-like"/>
    <property type="match status" value="1"/>
</dbReference>
<dbReference type="InterPro" id="IPR014036">
    <property type="entry name" value="DeoR-like_C"/>
</dbReference>
<dbReference type="InterPro" id="IPR036388">
    <property type="entry name" value="WH-like_DNA-bd_sf"/>
</dbReference>
<dbReference type="PROSITE" id="PS51000">
    <property type="entry name" value="HTH_DEOR_2"/>
    <property type="match status" value="1"/>
</dbReference>
<dbReference type="RefSeq" id="WP_195693411.1">
    <property type="nucleotide sequence ID" value="NZ_CP064760.1"/>
</dbReference>
<protein>
    <recommendedName>
        <fullName evidence="1">Lactose phosphotransferase system repressor</fullName>
    </recommendedName>
</protein>
<evidence type="ECO:0000256" key="1">
    <source>
        <dbReference type="ARBA" id="ARBA00021390"/>
    </source>
</evidence>
<keyword evidence="2" id="KW-0678">Repressor</keyword>
<proteinExistence type="predicted"/>
<dbReference type="InterPro" id="IPR036390">
    <property type="entry name" value="WH_DNA-bd_sf"/>
</dbReference>
<dbReference type="KEGG" id="msf:IT882_04900"/>
<dbReference type="GO" id="GO:0003677">
    <property type="term" value="F:DNA binding"/>
    <property type="evidence" value="ECO:0007669"/>
    <property type="project" value="UniProtKB-KW"/>
</dbReference>
<keyword evidence="4" id="KW-0238">DNA-binding</keyword>
<dbReference type="PRINTS" id="PR00037">
    <property type="entry name" value="HTHLACR"/>
</dbReference>
<dbReference type="SMART" id="SM01134">
    <property type="entry name" value="DeoRC"/>
    <property type="match status" value="1"/>
</dbReference>
<dbReference type="Pfam" id="PF08220">
    <property type="entry name" value="HTH_DeoR"/>
    <property type="match status" value="1"/>
</dbReference>
<evidence type="ECO:0000256" key="3">
    <source>
        <dbReference type="ARBA" id="ARBA00023015"/>
    </source>
</evidence>